<reference evidence="1" key="2">
    <citation type="journal article" date="2015" name="Data Brief">
        <title>Shoot transcriptome of the giant reed, Arundo donax.</title>
        <authorList>
            <person name="Barrero R.A."/>
            <person name="Guerrero F.D."/>
            <person name="Moolhuijzen P."/>
            <person name="Goolsby J.A."/>
            <person name="Tidwell J."/>
            <person name="Bellgard S.E."/>
            <person name="Bellgard M.I."/>
        </authorList>
    </citation>
    <scope>NUCLEOTIDE SEQUENCE</scope>
    <source>
        <tissue evidence="1">Shoot tissue taken approximately 20 cm above the soil surface</tissue>
    </source>
</reference>
<name>A0A0A9GPV3_ARUDO</name>
<proteinExistence type="predicted"/>
<sequence>MASRTACQQTTNVIFVGSVHQSRLMFLERKSLSMYSIIGLEASMYLLISFCTEQSVSFSLTINCSLLGRVYIPAPTAFLIAQL</sequence>
<dbReference type="AlphaFoldDB" id="A0A0A9GPV3"/>
<organism evidence="1">
    <name type="scientific">Arundo donax</name>
    <name type="common">Giant reed</name>
    <name type="synonym">Donax arundinaceus</name>
    <dbReference type="NCBI Taxonomy" id="35708"/>
    <lineage>
        <taxon>Eukaryota</taxon>
        <taxon>Viridiplantae</taxon>
        <taxon>Streptophyta</taxon>
        <taxon>Embryophyta</taxon>
        <taxon>Tracheophyta</taxon>
        <taxon>Spermatophyta</taxon>
        <taxon>Magnoliopsida</taxon>
        <taxon>Liliopsida</taxon>
        <taxon>Poales</taxon>
        <taxon>Poaceae</taxon>
        <taxon>PACMAD clade</taxon>
        <taxon>Arundinoideae</taxon>
        <taxon>Arundineae</taxon>
        <taxon>Arundo</taxon>
    </lineage>
</organism>
<dbReference type="EMBL" id="GBRH01170756">
    <property type="protein sequence ID" value="JAE27140.1"/>
    <property type="molecule type" value="Transcribed_RNA"/>
</dbReference>
<protein>
    <submittedName>
        <fullName evidence="1">Uncharacterized protein</fullName>
    </submittedName>
</protein>
<reference evidence="1" key="1">
    <citation type="submission" date="2014-09" db="EMBL/GenBank/DDBJ databases">
        <authorList>
            <person name="Magalhaes I.L.F."/>
            <person name="Oliveira U."/>
            <person name="Santos F.R."/>
            <person name="Vidigal T.H.D.A."/>
            <person name="Brescovit A.D."/>
            <person name="Santos A.J."/>
        </authorList>
    </citation>
    <scope>NUCLEOTIDE SEQUENCE</scope>
    <source>
        <tissue evidence="1">Shoot tissue taken approximately 20 cm above the soil surface</tissue>
    </source>
</reference>
<accession>A0A0A9GPV3</accession>
<evidence type="ECO:0000313" key="1">
    <source>
        <dbReference type="EMBL" id="JAE27140.1"/>
    </source>
</evidence>